<gene>
    <name evidence="3" type="ORF">L288_07940</name>
</gene>
<dbReference type="Pfam" id="PF26604">
    <property type="entry name" value="CBU_0592"/>
    <property type="match status" value="1"/>
</dbReference>
<evidence type="ECO:0000313" key="4">
    <source>
        <dbReference type="Proteomes" id="UP000015525"/>
    </source>
</evidence>
<keyword evidence="1" id="KW-0812">Transmembrane</keyword>
<proteinExistence type="predicted"/>
<dbReference type="InterPro" id="IPR058058">
    <property type="entry name" value="CBU_0592-like"/>
</dbReference>
<dbReference type="Proteomes" id="UP000015525">
    <property type="component" value="Unassembled WGS sequence"/>
</dbReference>
<dbReference type="RefSeq" id="WP_021237867.1">
    <property type="nucleotide sequence ID" value="NZ_ATHO01000070.1"/>
</dbReference>
<feature type="domain" description="CBU-0592-like" evidence="2">
    <location>
        <begin position="6"/>
        <end position="78"/>
    </location>
</feature>
<accession>T0H859</accession>
<keyword evidence="4" id="KW-1185">Reference proteome</keyword>
<dbReference type="EMBL" id="ATHO01000070">
    <property type="protein sequence ID" value="EQB08273.1"/>
    <property type="molecule type" value="Genomic_DNA"/>
</dbReference>
<keyword evidence="1" id="KW-1133">Transmembrane helix</keyword>
<comment type="caution">
    <text evidence="3">The sequence shown here is derived from an EMBL/GenBank/DDBJ whole genome shotgun (WGS) entry which is preliminary data.</text>
</comment>
<reference evidence="3 4" key="1">
    <citation type="journal article" date="2013" name="Genome Announc.">
        <title>Draft Genome Sequence of Sphingobium quisquiliarum Strain P25T, a Novel Hexachlorocyclohexane (HCH)-Degrading Bacterium Isolated from an HCH Dumpsite.</title>
        <authorList>
            <person name="Kumar Singh A."/>
            <person name="Sangwan N."/>
            <person name="Sharma A."/>
            <person name="Gupta V."/>
            <person name="Khurana J.P."/>
            <person name="Lal R."/>
        </authorList>
    </citation>
    <scope>NUCLEOTIDE SEQUENCE [LARGE SCALE GENOMIC DNA]</scope>
    <source>
        <strain evidence="3 4">P25</strain>
    </source>
</reference>
<sequence length="85" mass="9303">MTIFIEVLGWLGALLVLGAYVLVSTGRLLGDSAAFQWMNALGAALFVLNTWWHGAIPSMVLNIIWSCIGFAALWRIRRGKAAQGR</sequence>
<keyword evidence="1" id="KW-0472">Membrane</keyword>
<organism evidence="3 4">
    <name type="scientific">Sphingobium quisquiliarum P25</name>
    <dbReference type="NCBI Taxonomy" id="1329909"/>
    <lineage>
        <taxon>Bacteria</taxon>
        <taxon>Pseudomonadati</taxon>
        <taxon>Pseudomonadota</taxon>
        <taxon>Alphaproteobacteria</taxon>
        <taxon>Sphingomonadales</taxon>
        <taxon>Sphingomonadaceae</taxon>
        <taxon>Sphingobium</taxon>
    </lineage>
</organism>
<evidence type="ECO:0000313" key="3">
    <source>
        <dbReference type="EMBL" id="EQB08273.1"/>
    </source>
</evidence>
<name>T0H859_9SPHN</name>
<feature type="transmembrane region" description="Helical" evidence="1">
    <location>
        <begin position="7"/>
        <end position="30"/>
    </location>
</feature>
<evidence type="ECO:0000256" key="1">
    <source>
        <dbReference type="SAM" id="Phobius"/>
    </source>
</evidence>
<protein>
    <recommendedName>
        <fullName evidence="2">CBU-0592-like domain-containing protein</fullName>
    </recommendedName>
</protein>
<feature type="transmembrane region" description="Helical" evidence="1">
    <location>
        <begin position="50"/>
        <end position="76"/>
    </location>
</feature>
<dbReference type="AlphaFoldDB" id="T0H859"/>
<dbReference type="NCBIfam" id="NF047864">
    <property type="entry name" value="CBU_0592_membra"/>
    <property type="match status" value="1"/>
</dbReference>
<dbReference type="PATRIC" id="fig|1329909.3.peg.1535"/>
<evidence type="ECO:0000259" key="2">
    <source>
        <dbReference type="Pfam" id="PF26604"/>
    </source>
</evidence>